<keyword evidence="8 9" id="KW-0456">Lyase</keyword>
<gene>
    <name evidence="11" type="ORF">EDC37_1084</name>
</gene>
<dbReference type="Proteomes" id="UP000295188">
    <property type="component" value="Unassembled WGS sequence"/>
</dbReference>
<evidence type="ECO:0000256" key="10">
    <source>
        <dbReference type="SAM" id="SignalP"/>
    </source>
</evidence>
<keyword evidence="6 9" id="KW-0210">Decarboxylase</keyword>
<evidence type="ECO:0000256" key="8">
    <source>
        <dbReference type="ARBA" id="ARBA00023239"/>
    </source>
</evidence>
<evidence type="ECO:0000313" key="12">
    <source>
        <dbReference type="Proteomes" id="UP000295188"/>
    </source>
</evidence>
<dbReference type="UniPathway" id="UPA00626">
    <property type="reaction ID" value="UER00678"/>
</dbReference>
<dbReference type="Gene3D" id="3.30.1330.80">
    <property type="entry name" value="Hypothetical protein, similar to alpha- acetolactate decarboxylase, domain 2"/>
    <property type="match status" value="2"/>
</dbReference>
<sequence>MKGINLQKRILLIFFCMFFFVATAKAQVVPNAMYQVSTINALIQGVYEGEISVGELKKYGDFGIGTYDGLDGEMVVLDGQDYHVTSTGNVVAADDEVKTPFANVLYFKPELFGEINDAKSFSDIEKALDSIIKDTNYIYAIRIDGVMNLQTRAIPKKGKPYPTLAEAAKTQSVFDLENAHGTIVGIWCPQYMNGINVPGYHLHFISDDRKSGGHILNGGIVHGKVQVARIADFRMVLPNGDAFRNAALNSDYSKELKAVEQSN</sequence>
<protein>
    <recommendedName>
        <fullName evidence="5 9">Alpha-acetolactate decarboxylase</fullName>
        <ecNumber evidence="4 9">4.1.1.5</ecNumber>
    </recommendedName>
</protein>
<dbReference type="InterPro" id="IPR005128">
    <property type="entry name" value="Acetolactate_a_deCO2ase"/>
</dbReference>
<comment type="similarity">
    <text evidence="3 9">Belongs to the alpha-acetolactate decarboxylase family.</text>
</comment>
<feature type="chain" id="PRO_5020600823" description="Alpha-acetolactate decarboxylase" evidence="10">
    <location>
        <begin position="27"/>
        <end position="263"/>
    </location>
</feature>
<evidence type="ECO:0000256" key="9">
    <source>
        <dbReference type="PIRNR" id="PIRNR001332"/>
    </source>
</evidence>
<comment type="pathway">
    <text evidence="2 9">Polyol metabolism; (R,R)-butane-2,3-diol biosynthesis; (R,R)-butane-2,3-diol from pyruvate: step 2/3.</text>
</comment>
<keyword evidence="7 9" id="KW-0005">Acetoin biosynthesis</keyword>
<name>A0A4R3K7W7_9FIRM</name>
<comment type="caution">
    <text evidence="11">The sequence shown here is derived from an EMBL/GenBank/DDBJ whole genome shotgun (WGS) entry which is preliminary data.</text>
</comment>
<feature type="signal peptide" evidence="10">
    <location>
        <begin position="1"/>
        <end position="26"/>
    </location>
</feature>
<proteinExistence type="inferred from homology"/>
<dbReference type="GO" id="GO:0045151">
    <property type="term" value="P:acetoin biosynthetic process"/>
    <property type="evidence" value="ECO:0007669"/>
    <property type="project" value="UniProtKB-UniRule"/>
</dbReference>
<keyword evidence="10" id="KW-0732">Signal</keyword>
<evidence type="ECO:0000256" key="5">
    <source>
        <dbReference type="ARBA" id="ARBA00020164"/>
    </source>
</evidence>
<dbReference type="NCBIfam" id="TIGR01252">
    <property type="entry name" value="acetolac_decarb"/>
    <property type="match status" value="1"/>
</dbReference>
<dbReference type="AlphaFoldDB" id="A0A4R3K7W7"/>
<evidence type="ECO:0000256" key="4">
    <source>
        <dbReference type="ARBA" id="ARBA00013204"/>
    </source>
</evidence>
<evidence type="ECO:0000256" key="2">
    <source>
        <dbReference type="ARBA" id="ARBA00005170"/>
    </source>
</evidence>
<comment type="catalytic activity">
    <reaction evidence="1 9">
        <text>(2S)-2-acetolactate + H(+) = (R)-acetoin + CO2</text>
        <dbReference type="Rhea" id="RHEA:21580"/>
        <dbReference type="ChEBI" id="CHEBI:15378"/>
        <dbReference type="ChEBI" id="CHEBI:15686"/>
        <dbReference type="ChEBI" id="CHEBI:16526"/>
        <dbReference type="ChEBI" id="CHEBI:58476"/>
        <dbReference type="EC" id="4.1.1.5"/>
    </reaction>
</comment>
<evidence type="ECO:0000256" key="1">
    <source>
        <dbReference type="ARBA" id="ARBA00001784"/>
    </source>
</evidence>
<dbReference type="Pfam" id="PF03306">
    <property type="entry name" value="AAL_decarboxy"/>
    <property type="match status" value="1"/>
</dbReference>
<dbReference type="PANTHER" id="PTHR35524:SF1">
    <property type="entry name" value="ALPHA-ACETOLACTATE DECARBOXYLASE"/>
    <property type="match status" value="1"/>
</dbReference>
<dbReference type="SUPFAM" id="SSF117856">
    <property type="entry name" value="AF0104/ALDC/Ptd012-like"/>
    <property type="match status" value="1"/>
</dbReference>
<dbReference type="RefSeq" id="WP_132549254.1">
    <property type="nucleotide sequence ID" value="NZ_SMAA01000008.1"/>
</dbReference>
<dbReference type="PIRSF" id="PIRSF001332">
    <property type="entry name" value="Acetolac_decarb"/>
    <property type="match status" value="1"/>
</dbReference>
<evidence type="ECO:0000256" key="7">
    <source>
        <dbReference type="ARBA" id="ARBA00023061"/>
    </source>
</evidence>
<organism evidence="11 12">
    <name type="scientific">Pectinatus cerevisiiphilus</name>
    <dbReference type="NCBI Taxonomy" id="86956"/>
    <lineage>
        <taxon>Bacteria</taxon>
        <taxon>Bacillati</taxon>
        <taxon>Bacillota</taxon>
        <taxon>Negativicutes</taxon>
        <taxon>Selenomonadales</taxon>
        <taxon>Selenomonadaceae</taxon>
        <taxon>Pectinatus</taxon>
    </lineage>
</organism>
<dbReference type="GO" id="GO:0047605">
    <property type="term" value="F:acetolactate decarboxylase activity"/>
    <property type="evidence" value="ECO:0007669"/>
    <property type="project" value="UniProtKB-UniRule"/>
</dbReference>
<evidence type="ECO:0000256" key="3">
    <source>
        <dbReference type="ARBA" id="ARBA00007106"/>
    </source>
</evidence>
<dbReference type="OrthoDB" id="8612680at2"/>
<dbReference type="EC" id="4.1.1.5" evidence="4 9"/>
<dbReference type="CDD" id="cd17299">
    <property type="entry name" value="acetolactate_decarboxylase"/>
    <property type="match status" value="1"/>
</dbReference>
<dbReference type="EMBL" id="SMAA01000008">
    <property type="protein sequence ID" value="TCS78945.1"/>
    <property type="molecule type" value="Genomic_DNA"/>
</dbReference>
<evidence type="ECO:0000313" key="11">
    <source>
        <dbReference type="EMBL" id="TCS78945.1"/>
    </source>
</evidence>
<keyword evidence="12" id="KW-1185">Reference proteome</keyword>
<accession>A0A4R3K7W7</accession>
<dbReference type="PANTHER" id="PTHR35524">
    <property type="entry name" value="ALPHA-ACETOLACTATE DECARBOXYLASE"/>
    <property type="match status" value="1"/>
</dbReference>
<reference evidence="11 12" key="1">
    <citation type="submission" date="2019-03" db="EMBL/GenBank/DDBJ databases">
        <title>Genomic Encyclopedia of Type Strains, Phase IV (KMG-IV): sequencing the most valuable type-strain genomes for metagenomic binning, comparative biology and taxonomic classification.</title>
        <authorList>
            <person name="Goeker M."/>
        </authorList>
    </citation>
    <scope>NUCLEOTIDE SEQUENCE [LARGE SCALE GENOMIC DNA]</scope>
    <source>
        <strain evidence="11 12">DSM 20467</strain>
    </source>
</reference>
<evidence type="ECO:0000256" key="6">
    <source>
        <dbReference type="ARBA" id="ARBA00022793"/>
    </source>
</evidence>